<comment type="caution">
    <text evidence="2">The sequence shown here is derived from an EMBL/GenBank/DDBJ whole genome shotgun (WGS) entry which is preliminary data.</text>
</comment>
<accession>A0A9D4U5P2</accession>
<evidence type="ECO:0000313" key="2">
    <source>
        <dbReference type="EMBL" id="KAI5060721.1"/>
    </source>
</evidence>
<feature type="region of interest" description="Disordered" evidence="1">
    <location>
        <begin position="83"/>
        <end position="102"/>
    </location>
</feature>
<protein>
    <submittedName>
        <fullName evidence="2">Uncharacterized protein</fullName>
    </submittedName>
</protein>
<reference evidence="2" key="1">
    <citation type="submission" date="2021-01" db="EMBL/GenBank/DDBJ databases">
        <title>Adiantum capillus-veneris genome.</title>
        <authorList>
            <person name="Fang Y."/>
            <person name="Liao Q."/>
        </authorList>
    </citation>
    <scope>NUCLEOTIDE SEQUENCE</scope>
    <source>
        <strain evidence="2">H3</strain>
        <tissue evidence="2">Leaf</tissue>
    </source>
</reference>
<dbReference type="AlphaFoldDB" id="A0A9D4U5P2"/>
<keyword evidence="3" id="KW-1185">Reference proteome</keyword>
<evidence type="ECO:0000256" key="1">
    <source>
        <dbReference type="SAM" id="MobiDB-lite"/>
    </source>
</evidence>
<gene>
    <name evidence="2" type="ORF">GOP47_0025141</name>
</gene>
<dbReference type="EMBL" id="JABFUD020000024">
    <property type="protein sequence ID" value="KAI5060721.1"/>
    <property type="molecule type" value="Genomic_DNA"/>
</dbReference>
<sequence>MGCMKREPTLRRGGAAWLGHEGGACRGSSQGLRATGCRKGGGGLIAKREASSGKEVGCRGITEKARDGWQCYGRGAESLQDSRGVEGLEKGSAAEEISMVGS</sequence>
<feature type="compositionally biased region" description="Basic and acidic residues" evidence="1">
    <location>
        <begin position="83"/>
        <end position="93"/>
    </location>
</feature>
<proteinExistence type="predicted"/>
<name>A0A9D4U5P2_ADICA</name>
<organism evidence="2 3">
    <name type="scientific">Adiantum capillus-veneris</name>
    <name type="common">Maidenhair fern</name>
    <dbReference type="NCBI Taxonomy" id="13818"/>
    <lineage>
        <taxon>Eukaryota</taxon>
        <taxon>Viridiplantae</taxon>
        <taxon>Streptophyta</taxon>
        <taxon>Embryophyta</taxon>
        <taxon>Tracheophyta</taxon>
        <taxon>Polypodiopsida</taxon>
        <taxon>Polypodiidae</taxon>
        <taxon>Polypodiales</taxon>
        <taxon>Pteridineae</taxon>
        <taxon>Pteridaceae</taxon>
        <taxon>Vittarioideae</taxon>
        <taxon>Adiantum</taxon>
    </lineage>
</organism>
<dbReference type="Proteomes" id="UP000886520">
    <property type="component" value="Chromosome 24"/>
</dbReference>
<evidence type="ECO:0000313" key="3">
    <source>
        <dbReference type="Proteomes" id="UP000886520"/>
    </source>
</evidence>